<accession>A0A830HI66</accession>
<dbReference type="PROSITE" id="PS50011">
    <property type="entry name" value="PROTEIN_KINASE_DOM"/>
    <property type="match status" value="1"/>
</dbReference>
<dbReference type="SMART" id="SM00220">
    <property type="entry name" value="S_TKc"/>
    <property type="match status" value="1"/>
</dbReference>
<dbReference type="EMBL" id="BNJQ01000010">
    <property type="protein sequence ID" value="GHP05480.1"/>
    <property type="molecule type" value="Genomic_DNA"/>
</dbReference>
<keyword evidence="2" id="KW-1133">Transmembrane helix</keyword>
<evidence type="ECO:0000256" key="2">
    <source>
        <dbReference type="SAM" id="Phobius"/>
    </source>
</evidence>
<feature type="domain" description="Protein kinase" evidence="3">
    <location>
        <begin position="83"/>
        <end position="447"/>
    </location>
</feature>
<dbReference type="InterPro" id="IPR000719">
    <property type="entry name" value="Prot_kinase_dom"/>
</dbReference>
<dbReference type="Gene3D" id="1.10.510.10">
    <property type="entry name" value="Transferase(Phosphotransferase) domain 1"/>
    <property type="match status" value="1"/>
</dbReference>
<keyword evidence="2" id="KW-0812">Transmembrane</keyword>
<dbReference type="OrthoDB" id="541276at2759"/>
<dbReference type="PANTHER" id="PTHR44329:SF260">
    <property type="entry name" value="PROTEIN KINASE DOMAIN-CONTAINING PROTEIN"/>
    <property type="match status" value="1"/>
</dbReference>
<name>A0A830HI66_9CHLO</name>
<dbReference type="InterPro" id="IPR051681">
    <property type="entry name" value="Ser/Thr_Kinases-Pseudokinases"/>
</dbReference>
<feature type="transmembrane region" description="Helical" evidence="2">
    <location>
        <begin position="340"/>
        <end position="361"/>
    </location>
</feature>
<feature type="region of interest" description="Disordered" evidence="1">
    <location>
        <begin position="45"/>
        <end position="64"/>
    </location>
</feature>
<keyword evidence="5" id="KW-1185">Reference proteome</keyword>
<reference evidence="4" key="1">
    <citation type="submission" date="2020-10" db="EMBL/GenBank/DDBJ databases">
        <title>Unveiling of a novel bifunctional photoreceptor, Dualchrome1, isolated from a cosmopolitan green alga.</title>
        <authorList>
            <person name="Suzuki S."/>
            <person name="Kawachi M."/>
        </authorList>
    </citation>
    <scope>NUCLEOTIDE SEQUENCE</scope>
    <source>
        <strain evidence="4">NIES 2893</strain>
    </source>
</reference>
<dbReference type="InterPro" id="IPR011009">
    <property type="entry name" value="Kinase-like_dom_sf"/>
</dbReference>
<evidence type="ECO:0000259" key="3">
    <source>
        <dbReference type="PROSITE" id="PS50011"/>
    </source>
</evidence>
<sequence length="447" mass="49614">MSTINGGVRLLVISMAAVLLAIAAMTPHNFLSLFVRPRGDDDGFGSHGKNYDNNTNSTHNQGGWRARAVPPCPSPNATHDMMVAVGDEIGSGQQGTVSEAYIVLQEGETPTHAALKYLRGKENEREGDARKRSASFRAEMNALCLIHNNSVAEDNDDDDDDDAPPFPRFLARRDDRDCTLWDENGRPSCFLAMEHLEGETLLARVLRNRGMPLPIEEAMEAVIGAARGLSYLRERNLAYRHVQPENVILSKRRGVVLVDLTWVARYERQTDDDDKSPLPINSATTRVPPSLSLDDNVNDVRHPVPSTRCSTACRLSQGVAPEWIRESTSPMAVDPFAADVYTLGLLLYFVAVSPVGTYAWWSERVRSHSSKTDVDIGDELALPDPDGVLFRGARPTLTVERVLRAHPEMDANRARLLMDLIADAWSHDPKARLDFDQFVERANNIHT</sequence>
<dbReference type="SUPFAM" id="SSF56112">
    <property type="entry name" value="Protein kinase-like (PK-like)"/>
    <property type="match status" value="1"/>
</dbReference>
<dbReference type="InterPro" id="IPR001245">
    <property type="entry name" value="Ser-Thr/Tyr_kinase_cat_dom"/>
</dbReference>
<dbReference type="Pfam" id="PF07714">
    <property type="entry name" value="PK_Tyr_Ser-Thr"/>
    <property type="match status" value="1"/>
</dbReference>
<keyword evidence="2" id="KW-0472">Membrane</keyword>
<dbReference type="Proteomes" id="UP000660262">
    <property type="component" value="Unassembled WGS sequence"/>
</dbReference>
<protein>
    <recommendedName>
        <fullName evidence="3">Protein kinase domain-containing protein</fullName>
    </recommendedName>
</protein>
<dbReference type="GO" id="GO:0004674">
    <property type="term" value="F:protein serine/threonine kinase activity"/>
    <property type="evidence" value="ECO:0007669"/>
    <property type="project" value="TreeGrafter"/>
</dbReference>
<evidence type="ECO:0000256" key="1">
    <source>
        <dbReference type="SAM" id="MobiDB-lite"/>
    </source>
</evidence>
<evidence type="ECO:0000313" key="4">
    <source>
        <dbReference type="EMBL" id="GHP05480.1"/>
    </source>
</evidence>
<dbReference type="PANTHER" id="PTHR44329">
    <property type="entry name" value="SERINE/THREONINE-PROTEIN KINASE TNNI3K-RELATED"/>
    <property type="match status" value="1"/>
</dbReference>
<feature type="compositionally biased region" description="Polar residues" evidence="1">
    <location>
        <begin position="51"/>
        <end position="61"/>
    </location>
</feature>
<organism evidence="4 5">
    <name type="scientific">Pycnococcus provasolii</name>
    <dbReference type="NCBI Taxonomy" id="41880"/>
    <lineage>
        <taxon>Eukaryota</taxon>
        <taxon>Viridiplantae</taxon>
        <taxon>Chlorophyta</taxon>
        <taxon>Pseudoscourfieldiophyceae</taxon>
        <taxon>Pseudoscourfieldiales</taxon>
        <taxon>Pycnococcaceae</taxon>
        <taxon>Pycnococcus</taxon>
    </lineage>
</organism>
<dbReference type="AlphaFoldDB" id="A0A830HI66"/>
<evidence type="ECO:0000313" key="5">
    <source>
        <dbReference type="Proteomes" id="UP000660262"/>
    </source>
</evidence>
<dbReference type="GO" id="GO:0005524">
    <property type="term" value="F:ATP binding"/>
    <property type="evidence" value="ECO:0007669"/>
    <property type="project" value="InterPro"/>
</dbReference>
<feature type="region of interest" description="Disordered" evidence="1">
    <location>
        <begin position="271"/>
        <end position="297"/>
    </location>
</feature>
<comment type="caution">
    <text evidence="4">The sequence shown here is derived from an EMBL/GenBank/DDBJ whole genome shotgun (WGS) entry which is preliminary data.</text>
</comment>
<gene>
    <name evidence="4" type="ORF">PPROV_000423000</name>
</gene>
<proteinExistence type="predicted"/>